<keyword evidence="3 5" id="KW-0687">Ribonucleoprotein</keyword>
<dbReference type="InterPro" id="IPR027486">
    <property type="entry name" value="Ribosomal_uS10_dom"/>
</dbReference>
<dbReference type="NCBIfam" id="TIGR01046">
    <property type="entry name" value="uS10_euk_arch"/>
    <property type="match status" value="1"/>
</dbReference>
<evidence type="ECO:0000259" key="6">
    <source>
        <dbReference type="SMART" id="SM01403"/>
    </source>
</evidence>
<comment type="similarity">
    <text evidence="1 5">Belongs to the universal ribosomal protein uS10 family.</text>
</comment>
<dbReference type="Proteomes" id="UP001201020">
    <property type="component" value="Chromosome"/>
</dbReference>
<feature type="domain" description="Small ribosomal subunit protein uS10" evidence="6">
    <location>
        <begin position="6"/>
        <end position="100"/>
    </location>
</feature>
<dbReference type="SMART" id="SM01403">
    <property type="entry name" value="Ribosomal_S10"/>
    <property type="match status" value="1"/>
</dbReference>
<dbReference type="SUPFAM" id="SSF54999">
    <property type="entry name" value="Ribosomal protein S10"/>
    <property type="match status" value="1"/>
</dbReference>
<dbReference type="GO" id="GO:0015935">
    <property type="term" value="C:small ribosomal subunit"/>
    <property type="evidence" value="ECO:0007669"/>
    <property type="project" value="UniProtKB-UniRule"/>
</dbReference>
<evidence type="ECO:0000256" key="5">
    <source>
        <dbReference type="HAMAP-Rule" id="MF_00508"/>
    </source>
</evidence>
<evidence type="ECO:0000313" key="7">
    <source>
        <dbReference type="EMBL" id="UJG39963.1"/>
    </source>
</evidence>
<evidence type="ECO:0000256" key="3">
    <source>
        <dbReference type="ARBA" id="ARBA00023274"/>
    </source>
</evidence>
<dbReference type="HAMAP" id="MF_00508">
    <property type="entry name" value="Ribosomal_uS10"/>
    <property type="match status" value="1"/>
</dbReference>
<accession>A0A9Y1BIZ9</accession>
<comment type="subunit">
    <text evidence="5">Part of the 30S ribosomal subunit.</text>
</comment>
<dbReference type="Pfam" id="PF00338">
    <property type="entry name" value="Ribosomal_S10"/>
    <property type="match status" value="1"/>
</dbReference>
<proteinExistence type="inferred from homology"/>
<evidence type="ECO:0000256" key="4">
    <source>
        <dbReference type="ARBA" id="ARBA00035162"/>
    </source>
</evidence>
<dbReference type="EMBL" id="CP084166">
    <property type="protein sequence ID" value="UJG39963.1"/>
    <property type="molecule type" value="Genomic_DNA"/>
</dbReference>
<dbReference type="GO" id="GO:0006412">
    <property type="term" value="P:translation"/>
    <property type="evidence" value="ECO:0007669"/>
    <property type="project" value="UniProtKB-UniRule"/>
</dbReference>
<name>A0A9Y1BIZ9_9ARCH</name>
<dbReference type="FunFam" id="3.30.70.600:FF:000004">
    <property type="entry name" value="30S ribosomal protein S10"/>
    <property type="match status" value="1"/>
</dbReference>
<organism evidence="7">
    <name type="scientific">Candidatus Heimdallarchaeum aukensis</name>
    <dbReference type="NCBI Taxonomy" id="2876573"/>
    <lineage>
        <taxon>Archaea</taxon>
        <taxon>Promethearchaeati</taxon>
        <taxon>Candidatus Heimdallarchaeota</taxon>
        <taxon>Candidatus Heimdallarchaeia (ex Rinke et al. 2021) (nom. nud.)</taxon>
        <taxon>Candidatus Heimdallarchaeales</taxon>
        <taxon>Candidatus Heimdallarchaeaceae</taxon>
        <taxon>Candidatus Heimdallarchaeum</taxon>
    </lineage>
</organism>
<protein>
    <recommendedName>
        <fullName evidence="4 5">Small ribosomal subunit protein uS10</fullName>
    </recommendedName>
</protein>
<dbReference type="AlphaFoldDB" id="A0A9Y1BIZ9"/>
<dbReference type="InterPro" id="IPR001848">
    <property type="entry name" value="Ribosomal_uS10"/>
</dbReference>
<dbReference type="GO" id="GO:0000049">
    <property type="term" value="F:tRNA binding"/>
    <property type="evidence" value="ECO:0007669"/>
    <property type="project" value="UniProtKB-UniRule"/>
</dbReference>
<dbReference type="InterPro" id="IPR005729">
    <property type="entry name" value="Ribosomal_uS10_euk/arc"/>
</dbReference>
<comment type="function">
    <text evidence="5">Involved in the binding of tRNA to the ribosomes.</text>
</comment>
<dbReference type="PANTHER" id="PTHR11700">
    <property type="entry name" value="30S RIBOSOMAL PROTEIN S10 FAMILY MEMBER"/>
    <property type="match status" value="1"/>
</dbReference>
<dbReference type="InterPro" id="IPR036838">
    <property type="entry name" value="Ribosomal_uS10_dom_sf"/>
</dbReference>
<dbReference type="PRINTS" id="PR00971">
    <property type="entry name" value="RIBOSOMALS10"/>
</dbReference>
<reference evidence="7" key="1">
    <citation type="journal article" date="2022" name="Nat. Microbiol.">
        <title>Unique mobile elements and scalable gene flow at the prokaryote-eukaryote boundary revealed by circularized Asgard archaea genomes.</title>
        <authorList>
            <person name="Wu F."/>
            <person name="Speth D.R."/>
            <person name="Philosof A."/>
            <person name="Cremiere A."/>
            <person name="Narayanan A."/>
            <person name="Barco R.A."/>
            <person name="Connon S.A."/>
            <person name="Amend J.P."/>
            <person name="Antoshechkin I.A."/>
            <person name="Orphan V.J."/>
        </authorList>
    </citation>
    <scope>NUCLEOTIDE SEQUENCE</scope>
    <source>
        <strain evidence="7">PM71</strain>
    </source>
</reference>
<evidence type="ECO:0000256" key="1">
    <source>
        <dbReference type="ARBA" id="ARBA00007102"/>
    </source>
</evidence>
<evidence type="ECO:0000256" key="2">
    <source>
        <dbReference type="ARBA" id="ARBA00022980"/>
    </source>
</evidence>
<keyword evidence="2 5" id="KW-0689">Ribosomal protein</keyword>
<dbReference type="Gene3D" id="3.30.70.600">
    <property type="entry name" value="Ribosomal protein S10 domain"/>
    <property type="match status" value="1"/>
</dbReference>
<dbReference type="GO" id="GO:0003735">
    <property type="term" value="F:structural constituent of ribosome"/>
    <property type="evidence" value="ECO:0007669"/>
    <property type="project" value="UniProtKB-UniRule"/>
</dbReference>
<sequence>MTQRARIRLIGNNPQSLQRICNQIQKIAERTGVRIRGPIPLPSKRIVLPVRKSPCGNGTSTYDHFELKLHKRIIDMDAEEKSMRLLMRIHVPEDVHIEIALERS</sequence>
<gene>
    <name evidence="7" type="primary">rpsJ</name>
    <name evidence="5" type="synonym">rps10</name>
    <name evidence="7" type="ORF">K9W45_08910</name>
</gene>